<organism evidence="6 7">
    <name type="scientific">Actinomycetospora rhizophila</name>
    <dbReference type="NCBI Taxonomy" id="1416876"/>
    <lineage>
        <taxon>Bacteria</taxon>
        <taxon>Bacillati</taxon>
        <taxon>Actinomycetota</taxon>
        <taxon>Actinomycetes</taxon>
        <taxon>Pseudonocardiales</taxon>
        <taxon>Pseudonocardiaceae</taxon>
        <taxon>Actinomycetospora</taxon>
    </lineage>
</organism>
<dbReference type="InterPro" id="IPR005561">
    <property type="entry name" value="ANTAR"/>
</dbReference>
<gene>
    <name evidence="6" type="ORF">ACFPK1_29225</name>
</gene>
<proteinExistence type="predicted"/>
<evidence type="ECO:0000256" key="1">
    <source>
        <dbReference type="ARBA" id="ARBA00022679"/>
    </source>
</evidence>
<keyword evidence="3" id="KW-0805">Transcription regulation</keyword>
<dbReference type="RefSeq" id="WP_378024464.1">
    <property type="nucleotide sequence ID" value="NZ_JBHSKG010000023.1"/>
</dbReference>
<dbReference type="SMART" id="SM01012">
    <property type="entry name" value="ANTAR"/>
    <property type="match status" value="1"/>
</dbReference>
<dbReference type="Gene3D" id="1.10.10.10">
    <property type="entry name" value="Winged helix-like DNA-binding domain superfamily/Winged helix DNA-binding domain"/>
    <property type="match status" value="1"/>
</dbReference>
<keyword evidence="4" id="KW-0804">Transcription</keyword>
<sequence>MTTNEALIVSLRTAARELAARPCLRDLRDALSRVVEAAVDTVPGADAGGISLAEHGEVHSRHPTTPAVTALDQLQADLREGPCITAIEEPPRDGLVLADDLDGADAARWPRFAPRAVESGYRSMLSTSIPMTRTSRAALNLYAADPHVFGPDDQLVAGLFGAQAAVLLYSGENVDQLNHAVASRDVIGQAKGILMERFTVDDDEAFHMLARSSQDTNMKLVEVSRWLQGEARKSRAERHAERHG</sequence>
<dbReference type="InterPro" id="IPR036388">
    <property type="entry name" value="WH-like_DNA-bd_sf"/>
</dbReference>
<dbReference type="Proteomes" id="UP001596175">
    <property type="component" value="Unassembled WGS sequence"/>
</dbReference>
<keyword evidence="1" id="KW-0808">Transferase</keyword>
<keyword evidence="7" id="KW-1185">Reference proteome</keyword>
<accession>A0ABV9ZPD3</accession>
<dbReference type="Pfam" id="PF03861">
    <property type="entry name" value="ANTAR"/>
    <property type="match status" value="1"/>
</dbReference>
<protein>
    <submittedName>
        <fullName evidence="6">GAF and ANTAR domain-containing protein</fullName>
    </submittedName>
</protein>
<dbReference type="InterPro" id="IPR012074">
    <property type="entry name" value="GAF_ANTAR"/>
</dbReference>
<dbReference type="EMBL" id="JBHSKG010000023">
    <property type="protein sequence ID" value="MFC5142341.1"/>
    <property type="molecule type" value="Genomic_DNA"/>
</dbReference>
<evidence type="ECO:0000256" key="4">
    <source>
        <dbReference type="ARBA" id="ARBA00023163"/>
    </source>
</evidence>
<dbReference type="PROSITE" id="PS50921">
    <property type="entry name" value="ANTAR"/>
    <property type="match status" value="1"/>
</dbReference>
<evidence type="ECO:0000313" key="6">
    <source>
        <dbReference type="EMBL" id="MFC5142341.1"/>
    </source>
</evidence>
<evidence type="ECO:0000313" key="7">
    <source>
        <dbReference type="Proteomes" id="UP001596175"/>
    </source>
</evidence>
<dbReference type="InterPro" id="IPR003018">
    <property type="entry name" value="GAF"/>
</dbReference>
<dbReference type="SUPFAM" id="SSF55781">
    <property type="entry name" value="GAF domain-like"/>
    <property type="match status" value="1"/>
</dbReference>
<feature type="domain" description="ANTAR" evidence="5">
    <location>
        <begin position="167"/>
        <end position="228"/>
    </location>
</feature>
<keyword evidence="2" id="KW-0418">Kinase</keyword>
<evidence type="ECO:0000256" key="2">
    <source>
        <dbReference type="ARBA" id="ARBA00022777"/>
    </source>
</evidence>
<comment type="caution">
    <text evidence="6">The sequence shown here is derived from an EMBL/GenBank/DDBJ whole genome shotgun (WGS) entry which is preliminary data.</text>
</comment>
<evidence type="ECO:0000256" key="3">
    <source>
        <dbReference type="ARBA" id="ARBA00023015"/>
    </source>
</evidence>
<dbReference type="PIRSF" id="PIRSF036625">
    <property type="entry name" value="GAF_ANTAR"/>
    <property type="match status" value="1"/>
</dbReference>
<evidence type="ECO:0000259" key="5">
    <source>
        <dbReference type="PROSITE" id="PS50921"/>
    </source>
</evidence>
<reference evidence="7" key="1">
    <citation type="journal article" date="2019" name="Int. J. Syst. Evol. Microbiol.">
        <title>The Global Catalogue of Microorganisms (GCM) 10K type strain sequencing project: providing services to taxonomists for standard genome sequencing and annotation.</title>
        <authorList>
            <consortium name="The Broad Institute Genomics Platform"/>
            <consortium name="The Broad Institute Genome Sequencing Center for Infectious Disease"/>
            <person name="Wu L."/>
            <person name="Ma J."/>
        </authorList>
    </citation>
    <scope>NUCLEOTIDE SEQUENCE [LARGE SCALE GENOMIC DNA]</scope>
    <source>
        <strain evidence="7">XZYJ18</strain>
    </source>
</reference>
<dbReference type="Gene3D" id="3.30.450.40">
    <property type="match status" value="1"/>
</dbReference>
<dbReference type="Pfam" id="PF13185">
    <property type="entry name" value="GAF_2"/>
    <property type="match status" value="1"/>
</dbReference>
<dbReference type="InterPro" id="IPR011006">
    <property type="entry name" value="CheY-like_superfamily"/>
</dbReference>
<dbReference type="InterPro" id="IPR029016">
    <property type="entry name" value="GAF-like_dom_sf"/>
</dbReference>
<dbReference type="SUPFAM" id="SSF52172">
    <property type="entry name" value="CheY-like"/>
    <property type="match status" value="1"/>
</dbReference>
<name>A0ABV9ZPD3_9PSEU</name>